<dbReference type="Pfam" id="PF01547">
    <property type="entry name" value="SBP_bac_1"/>
    <property type="match status" value="1"/>
</dbReference>
<evidence type="ECO:0000256" key="5">
    <source>
        <dbReference type="ARBA" id="ARBA00023288"/>
    </source>
</evidence>
<keyword evidence="1" id="KW-1003">Cell membrane</keyword>
<dbReference type="Proteomes" id="UP000712157">
    <property type="component" value="Unassembled WGS sequence"/>
</dbReference>
<feature type="chain" id="PRO_5039039124" evidence="7">
    <location>
        <begin position="24"/>
        <end position="468"/>
    </location>
</feature>
<keyword evidence="9" id="KW-1185">Reference proteome</keyword>
<gene>
    <name evidence="8" type="ORF">KTH89_00765</name>
</gene>
<dbReference type="PROSITE" id="PS51257">
    <property type="entry name" value="PROKAR_LIPOPROTEIN"/>
    <property type="match status" value="1"/>
</dbReference>
<evidence type="ECO:0000256" key="2">
    <source>
        <dbReference type="ARBA" id="ARBA00022729"/>
    </source>
</evidence>
<dbReference type="EMBL" id="JAHQCW010000001">
    <property type="protein sequence ID" value="MBU9735047.1"/>
    <property type="molecule type" value="Genomic_DNA"/>
</dbReference>
<dbReference type="PANTHER" id="PTHR43649">
    <property type="entry name" value="ARABINOSE-BINDING PROTEIN-RELATED"/>
    <property type="match status" value="1"/>
</dbReference>
<sequence length="468" mass="52215">MNRWVQKVLGSSMALILCASSLAGCSSGQDKDAGMNEETKSPVQQEDTQQEEGQNLEQDGTGWEDKEITLQFWDNDTREEWQAATQAVFDGFTERHPNIKIERVMVPWNDIDTKFQASVAAGSAPDFMYGSDKFIVSWASQGSLAPLDDILDDIGRDKFEESFLKGTSTGDKSYLVPIAYFPHVVFYRKDLYEKYNLEIPGTWDELYQNAKTIQDKEPDVSGFDMLAGKGEPYTMVNFMSVNDSALLNENQEVVVNSSNTVETLQYLQKMYDLIPNGSYGKSQADVRLIAIQGGVAHHIDSVSFAGTIANEDKLDLYGAFPIPQNKGDYQAITGFYGFAVSSTDPDRLAATKELIKYMNEPDVYMEFAKSSVLGHIPANKTATQGDTYWSSERVAPFADIFKVAMDAGKNGIVMGMERGANKYSSFIVSSYIYNDMLDMLILNKDTPEKICSWAEEKMNAIIDDVDNQ</sequence>
<dbReference type="RefSeq" id="WP_238720265.1">
    <property type="nucleotide sequence ID" value="NZ_JAHQCW010000001.1"/>
</dbReference>
<evidence type="ECO:0000256" key="4">
    <source>
        <dbReference type="ARBA" id="ARBA00023139"/>
    </source>
</evidence>
<evidence type="ECO:0000313" key="8">
    <source>
        <dbReference type="EMBL" id="MBU9735047.1"/>
    </source>
</evidence>
<keyword evidence="2 7" id="KW-0732">Signal</keyword>
<dbReference type="CDD" id="cd13585">
    <property type="entry name" value="PBP2_TMBP_like"/>
    <property type="match status" value="1"/>
</dbReference>
<keyword evidence="5" id="KW-0449">Lipoprotein</keyword>
<dbReference type="PANTHER" id="PTHR43649:SF33">
    <property type="entry name" value="POLYGALACTURONAN_RHAMNOGALACTURONAN-BINDING PROTEIN YTCQ"/>
    <property type="match status" value="1"/>
</dbReference>
<feature type="region of interest" description="Disordered" evidence="6">
    <location>
        <begin position="27"/>
        <end position="61"/>
    </location>
</feature>
<keyword evidence="4" id="KW-0564">Palmitate</keyword>
<dbReference type="InterPro" id="IPR006059">
    <property type="entry name" value="SBP"/>
</dbReference>
<dbReference type="AlphaFoldDB" id="A0A949N973"/>
<dbReference type="Gene3D" id="3.40.190.10">
    <property type="entry name" value="Periplasmic binding protein-like II"/>
    <property type="match status" value="1"/>
</dbReference>
<keyword evidence="3" id="KW-0472">Membrane</keyword>
<feature type="compositionally biased region" description="Polar residues" evidence="6">
    <location>
        <begin position="41"/>
        <end position="58"/>
    </location>
</feature>
<accession>A0A949N973</accession>
<comment type="caution">
    <text evidence="8">The sequence shown here is derived from an EMBL/GenBank/DDBJ whole genome shotgun (WGS) entry which is preliminary data.</text>
</comment>
<evidence type="ECO:0000256" key="6">
    <source>
        <dbReference type="SAM" id="MobiDB-lite"/>
    </source>
</evidence>
<feature type="signal peptide" evidence="7">
    <location>
        <begin position="1"/>
        <end position="23"/>
    </location>
</feature>
<dbReference type="InterPro" id="IPR050490">
    <property type="entry name" value="Bact_solute-bd_prot1"/>
</dbReference>
<proteinExistence type="predicted"/>
<feature type="compositionally biased region" description="Basic and acidic residues" evidence="6">
    <location>
        <begin position="29"/>
        <end position="40"/>
    </location>
</feature>
<protein>
    <submittedName>
        <fullName evidence="8">Sugar ABC transporter substrate-binding protein</fullName>
    </submittedName>
</protein>
<name>A0A949N973_9FIRM</name>
<organism evidence="8 9">
    <name type="scientific">Diplocloster agilis</name>
    <dbReference type="NCBI Taxonomy" id="2850323"/>
    <lineage>
        <taxon>Bacteria</taxon>
        <taxon>Bacillati</taxon>
        <taxon>Bacillota</taxon>
        <taxon>Clostridia</taxon>
        <taxon>Lachnospirales</taxon>
        <taxon>Lachnospiraceae</taxon>
        <taxon>Diplocloster</taxon>
    </lineage>
</organism>
<evidence type="ECO:0000256" key="3">
    <source>
        <dbReference type="ARBA" id="ARBA00023136"/>
    </source>
</evidence>
<evidence type="ECO:0000313" key="9">
    <source>
        <dbReference type="Proteomes" id="UP000712157"/>
    </source>
</evidence>
<evidence type="ECO:0000256" key="1">
    <source>
        <dbReference type="ARBA" id="ARBA00022475"/>
    </source>
</evidence>
<reference evidence="8" key="1">
    <citation type="submission" date="2021-06" db="EMBL/GenBank/DDBJ databases">
        <title>Description of novel taxa of the family Lachnospiraceae.</title>
        <authorList>
            <person name="Chaplin A.V."/>
            <person name="Sokolova S.R."/>
            <person name="Pikina A.P."/>
            <person name="Korzhanova M."/>
            <person name="Belova V."/>
            <person name="Korostin D."/>
            <person name="Efimov B.A."/>
        </authorList>
    </citation>
    <scope>NUCLEOTIDE SEQUENCE</scope>
    <source>
        <strain evidence="8">ASD5720</strain>
    </source>
</reference>
<dbReference type="SUPFAM" id="SSF53850">
    <property type="entry name" value="Periplasmic binding protein-like II"/>
    <property type="match status" value="1"/>
</dbReference>
<evidence type="ECO:0000256" key="7">
    <source>
        <dbReference type="SAM" id="SignalP"/>
    </source>
</evidence>